<dbReference type="PANTHER" id="PTHR13243">
    <property type="entry name" value="HSPC111 PROTEIN-RELATED"/>
    <property type="match status" value="1"/>
</dbReference>
<dbReference type="OrthoDB" id="285729at2759"/>
<evidence type="ECO:0000256" key="4">
    <source>
        <dbReference type="ARBA" id="ARBA00015522"/>
    </source>
</evidence>
<evidence type="ECO:0000256" key="1">
    <source>
        <dbReference type="ARBA" id="ARBA00002889"/>
    </source>
</evidence>
<keyword evidence="8" id="KW-1185">Reference proteome</keyword>
<feature type="region of interest" description="Disordered" evidence="6">
    <location>
        <begin position="86"/>
        <end position="126"/>
    </location>
</feature>
<dbReference type="Pfam" id="PF09420">
    <property type="entry name" value="Nop16"/>
    <property type="match status" value="1"/>
</dbReference>
<dbReference type="EMBL" id="MCGR01000009">
    <property type="protein sequence ID" value="ORY88660.1"/>
    <property type="molecule type" value="Genomic_DNA"/>
</dbReference>
<keyword evidence="5" id="KW-0539">Nucleus</keyword>
<dbReference type="GO" id="GO:0042273">
    <property type="term" value="P:ribosomal large subunit biogenesis"/>
    <property type="evidence" value="ECO:0007669"/>
    <property type="project" value="TreeGrafter"/>
</dbReference>
<evidence type="ECO:0000313" key="7">
    <source>
        <dbReference type="EMBL" id="ORY88660.1"/>
    </source>
</evidence>
<dbReference type="AlphaFoldDB" id="A0A1Y2G169"/>
<comment type="caution">
    <text evidence="7">The sequence shown here is derived from an EMBL/GenBank/DDBJ whole genome shotgun (WGS) entry which is preliminary data.</text>
</comment>
<evidence type="ECO:0000256" key="2">
    <source>
        <dbReference type="ARBA" id="ARBA00004604"/>
    </source>
</evidence>
<dbReference type="InParanoid" id="A0A1Y2G169"/>
<name>A0A1Y2G169_9BASI</name>
<evidence type="ECO:0000256" key="6">
    <source>
        <dbReference type="SAM" id="MobiDB-lite"/>
    </source>
</evidence>
<comment type="subcellular location">
    <subcellularLocation>
        <location evidence="2">Nucleus</location>
        <location evidence="2">Nucleolus</location>
    </subcellularLocation>
</comment>
<feature type="compositionally biased region" description="Acidic residues" evidence="6">
    <location>
        <begin position="164"/>
        <end position="181"/>
    </location>
</feature>
<feature type="compositionally biased region" description="Basic residues" evidence="6">
    <location>
        <begin position="1"/>
        <end position="11"/>
    </location>
</feature>
<evidence type="ECO:0000256" key="5">
    <source>
        <dbReference type="ARBA" id="ARBA00023242"/>
    </source>
</evidence>
<dbReference type="Proteomes" id="UP000193467">
    <property type="component" value="Unassembled WGS sequence"/>
</dbReference>
<protein>
    <recommendedName>
        <fullName evidence="4">Nucleolar protein 16</fullName>
    </recommendedName>
</protein>
<dbReference type="FunCoup" id="A0A1Y2G169">
    <property type="interactions" value="116"/>
</dbReference>
<accession>A0A1Y2G169</accession>
<comment type="function">
    <text evidence="1">Involved in the biogenesis of the 60S ribosomal subunit.</text>
</comment>
<reference evidence="7 8" key="1">
    <citation type="submission" date="2016-07" db="EMBL/GenBank/DDBJ databases">
        <title>Pervasive Adenine N6-methylation of Active Genes in Fungi.</title>
        <authorList>
            <consortium name="DOE Joint Genome Institute"/>
            <person name="Mondo S.J."/>
            <person name="Dannebaum R.O."/>
            <person name="Kuo R.C."/>
            <person name="Labutti K."/>
            <person name="Haridas S."/>
            <person name="Kuo A."/>
            <person name="Salamov A."/>
            <person name="Ahrendt S.R."/>
            <person name="Lipzen A."/>
            <person name="Sullivan W."/>
            <person name="Andreopoulos W.B."/>
            <person name="Clum A."/>
            <person name="Lindquist E."/>
            <person name="Daum C."/>
            <person name="Ramamoorthy G.K."/>
            <person name="Gryganskyi A."/>
            <person name="Culley D."/>
            <person name="Magnuson J.K."/>
            <person name="James T.Y."/>
            <person name="O'Malley M.A."/>
            <person name="Stajich J.E."/>
            <person name="Spatafora J.W."/>
            <person name="Visel A."/>
            <person name="Grigoriev I.V."/>
        </authorList>
    </citation>
    <scope>NUCLEOTIDE SEQUENCE [LARGE SCALE GENOMIC DNA]</scope>
    <source>
        <strain evidence="7 8">62-1032</strain>
    </source>
</reference>
<feature type="region of interest" description="Disordered" evidence="6">
    <location>
        <begin position="144"/>
        <end position="192"/>
    </location>
</feature>
<dbReference type="GO" id="GO:0005730">
    <property type="term" value="C:nucleolus"/>
    <property type="evidence" value="ECO:0007669"/>
    <property type="project" value="UniProtKB-SubCell"/>
</dbReference>
<sequence>MANPRQRRKSRSGTAKVKTSKQSLKNKHKVVVKGPEVLVENWDRTKTVRQNYAKLGLLPKLNPRQAGGIEPVEALPYAVRSATAATMADLEGASDEDDDEDEDEDVPMASTSKAEPAPAAGSATLQKGLGRIIRDENGKVIKIVLGGDDGQEVEEEVKERVERDSDEEDDDDESDEEDEEEPKPWGEPMKDWSNEGVVFEEEEILGPRKTGQGIPIFGGVRRSVEAKTDVVRELEHLAASQRKVIRHTSEFEGDWLVSLVAKYGEDLDKMARDRKANVWQKTSGEIKRMIIKAGGFAKLKAKAAQLEASAAA</sequence>
<evidence type="ECO:0000256" key="3">
    <source>
        <dbReference type="ARBA" id="ARBA00008479"/>
    </source>
</evidence>
<dbReference type="InterPro" id="IPR019002">
    <property type="entry name" value="Ribosome_biogenesis_Nop16"/>
</dbReference>
<organism evidence="7 8">
    <name type="scientific">Leucosporidium creatinivorum</name>
    <dbReference type="NCBI Taxonomy" id="106004"/>
    <lineage>
        <taxon>Eukaryota</taxon>
        <taxon>Fungi</taxon>
        <taxon>Dikarya</taxon>
        <taxon>Basidiomycota</taxon>
        <taxon>Pucciniomycotina</taxon>
        <taxon>Microbotryomycetes</taxon>
        <taxon>Leucosporidiales</taxon>
        <taxon>Leucosporidium</taxon>
    </lineage>
</organism>
<feature type="compositionally biased region" description="Basic and acidic residues" evidence="6">
    <location>
        <begin position="182"/>
        <end position="192"/>
    </location>
</feature>
<gene>
    <name evidence="7" type="ORF">BCR35DRAFT_276688</name>
</gene>
<proteinExistence type="inferred from homology"/>
<feature type="compositionally biased region" description="Acidic residues" evidence="6">
    <location>
        <begin position="92"/>
        <end position="106"/>
    </location>
</feature>
<feature type="region of interest" description="Disordered" evidence="6">
    <location>
        <begin position="1"/>
        <end position="27"/>
    </location>
</feature>
<dbReference type="PANTHER" id="PTHR13243:SF1">
    <property type="entry name" value="NUCLEOLAR PROTEIN 16"/>
    <property type="match status" value="1"/>
</dbReference>
<dbReference type="STRING" id="106004.A0A1Y2G169"/>
<comment type="similarity">
    <text evidence="3">Belongs to the NOP16 family.</text>
</comment>
<evidence type="ECO:0000313" key="8">
    <source>
        <dbReference type="Proteomes" id="UP000193467"/>
    </source>
</evidence>